<feature type="coiled-coil region" evidence="6">
    <location>
        <begin position="157"/>
        <end position="184"/>
    </location>
</feature>
<dbReference type="SUPFAM" id="SSF46689">
    <property type="entry name" value="Homeodomain-like"/>
    <property type="match status" value="3"/>
</dbReference>
<dbReference type="GO" id="GO:0001006">
    <property type="term" value="F:RNA polymerase III type 3 promoter sequence-specific DNA binding"/>
    <property type="evidence" value="ECO:0007669"/>
    <property type="project" value="TreeGrafter"/>
</dbReference>
<keyword evidence="6" id="KW-0175">Coiled coil</keyword>
<keyword evidence="4" id="KW-0804">Transcription</keyword>
<evidence type="ECO:0000256" key="4">
    <source>
        <dbReference type="ARBA" id="ARBA00023163"/>
    </source>
</evidence>
<dbReference type="PROSITE" id="PS51294">
    <property type="entry name" value="HTH_MYB"/>
    <property type="match status" value="1"/>
</dbReference>
<dbReference type="InterPro" id="IPR009057">
    <property type="entry name" value="Homeodomain-like_sf"/>
</dbReference>
<dbReference type="STRING" id="6689.A0A3R7PBD0"/>
<dbReference type="GO" id="GO:0005634">
    <property type="term" value="C:nucleus"/>
    <property type="evidence" value="ECO:0007669"/>
    <property type="project" value="UniProtKB-SubCell"/>
</dbReference>
<dbReference type="PANTHER" id="PTHR46621">
    <property type="entry name" value="SNRNA-ACTIVATING PROTEIN COMPLEX SUBUNIT 4"/>
    <property type="match status" value="1"/>
</dbReference>
<dbReference type="InterPro" id="IPR017930">
    <property type="entry name" value="Myb_dom"/>
</dbReference>
<evidence type="ECO:0000259" key="8">
    <source>
        <dbReference type="PROSITE" id="PS51294"/>
    </source>
</evidence>
<organism evidence="9 10">
    <name type="scientific">Penaeus vannamei</name>
    <name type="common">Whiteleg shrimp</name>
    <name type="synonym">Litopenaeus vannamei</name>
    <dbReference type="NCBI Taxonomy" id="6689"/>
    <lineage>
        <taxon>Eukaryota</taxon>
        <taxon>Metazoa</taxon>
        <taxon>Ecdysozoa</taxon>
        <taxon>Arthropoda</taxon>
        <taxon>Crustacea</taxon>
        <taxon>Multicrustacea</taxon>
        <taxon>Malacostraca</taxon>
        <taxon>Eumalacostraca</taxon>
        <taxon>Eucarida</taxon>
        <taxon>Decapoda</taxon>
        <taxon>Dendrobranchiata</taxon>
        <taxon>Penaeoidea</taxon>
        <taxon>Penaeidae</taxon>
        <taxon>Penaeus</taxon>
    </lineage>
</organism>
<evidence type="ECO:0000256" key="6">
    <source>
        <dbReference type="SAM" id="Coils"/>
    </source>
</evidence>
<reference evidence="9 10" key="1">
    <citation type="submission" date="2018-04" db="EMBL/GenBank/DDBJ databases">
        <authorList>
            <person name="Zhang X."/>
            <person name="Yuan J."/>
            <person name="Li F."/>
            <person name="Xiang J."/>
        </authorList>
    </citation>
    <scope>NUCLEOTIDE SEQUENCE [LARGE SCALE GENOMIC DNA]</scope>
    <source>
        <tissue evidence="9">Muscle</tissue>
    </source>
</reference>
<comment type="caution">
    <text evidence="9">The sequence shown here is derived from an EMBL/GenBank/DDBJ whole genome shotgun (WGS) entry which is preliminary data.</text>
</comment>
<dbReference type="AlphaFoldDB" id="A0A3R7PBD0"/>
<dbReference type="GO" id="GO:0000978">
    <property type="term" value="F:RNA polymerase II cis-regulatory region sequence-specific DNA binding"/>
    <property type="evidence" value="ECO:0007669"/>
    <property type="project" value="TreeGrafter"/>
</dbReference>
<dbReference type="OrthoDB" id="6367122at2759"/>
<dbReference type="GO" id="GO:0042796">
    <property type="term" value="P:snRNA transcription by RNA polymerase III"/>
    <property type="evidence" value="ECO:0007669"/>
    <property type="project" value="TreeGrafter"/>
</dbReference>
<dbReference type="Proteomes" id="UP000283509">
    <property type="component" value="Unassembled WGS sequence"/>
</dbReference>
<feature type="domain" description="Myb-like" evidence="7">
    <location>
        <begin position="392"/>
        <end position="445"/>
    </location>
</feature>
<dbReference type="SMART" id="SM00717">
    <property type="entry name" value="SANT"/>
    <property type="match status" value="5"/>
</dbReference>
<sequence>MEVDDSDYENELGPVPESELQKQVDVAKIVDRAFEHVKHNQAAEEVADIIAGTEGLCSLEGVAVQDPLPPEIQARNFRVSHTSSGVGSDGTGSRSIHLRYSGTASFEVQNFAASGETVDDLLNASPSLETLHKLNSTLQKRFEEKLVKLERILQTNLARQAQLKDEISQDKANLEQEKKGDAREKAPFRVSNFCVPYFKNRSGMNAPKNEDAKFKLDNGCLDLYTTRARQWKAKEKEALKESVHKEWKQQLISSKELKLRELQRKLRNAADPNSAETILEEMTEDLERQIRNLQSTPAESLTPPPHAKMDWEKIAAQAFDGHRTSDECSLQWENLLHPSINTSDWDPKEDMIIQELVTSSKHDVPDWNKIASKLMTQRTGYLVMQRWVSFIAPTLNPAKWTPESTQKLIDTVNMLRVGICIPWAQVHQHLVGFSRSQIQSRWRQINPEQSKGPFTVEEDFILIKGLHMFGLNFASIAHFMPGRSYSQVRDRYRRTILPSLSYKPWTREEDEILIQECQVGPNNWRKMILQLPRRNSCQIRALPFFFLAILSLPSSTFSPLPTASPPFPFPSHPPVPVIHIMPLRYSLSSTSRSFTLSGDTLLNKILGHRSANLQPLLIGKLLTITSDIYQSDRGQNTRRTRNLGSAT</sequence>
<evidence type="ECO:0000259" key="7">
    <source>
        <dbReference type="PROSITE" id="PS50090"/>
    </source>
</evidence>
<protein>
    <submittedName>
        <fullName evidence="9">Putative snRNA-activating protein complex subunit 4-like</fullName>
    </submittedName>
</protein>
<dbReference type="InterPro" id="IPR001005">
    <property type="entry name" value="SANT/Myb"/>
</dbReference>
<proteinExistence type="predicted"/>
<keyword evidence="10" id="KW-1185">Reference proteome</keyword>
<evidence type="ECO:0000313" key="9">
    <source>
        <dbReference type="EMBL" id="ROT80816.1"/>
    </source>
</evidence>
<feature type="domain" description="Myb-like" evidence="7">
    <location>
        <begin position="497"/>
        <end position="540"/>
    </location>
</feature>
<feature type="domain" description="HTH myb-type" evidence="8">
    <location>
        <begin position="446"/>
        <end position="500"/>
    </location>
</feature>
<accession>A0A3R7PBD0</accession>
<dbReference type="CDD" id="cd00167">
    <property type="entry name" value="SANT"/>
    <property type="match status" value="4"/>
</dbReference>
<evidence type="ECO:0000256" key="2">
    <source>
        <dbReference type="ARBA" id="ARBA00023015"/>
    </source>
</evidence>
<dbReference type="PANTHER" id="PTHR46621:SF1">
    <property type="entry name" value="SNRNA-ACTIVATING PROTEIN COMPLEX SUBUNIT 4"/>
    <property type="match status" value="1"/>
</dbReference>
<dbReference type="InterPro" id="IPR051575">
    <property type="entry name" value="Myb-like_DNA-bd"/>
</dbReference>
<comment type="subcellular location">
    <subcellularLocation>
        <location evidence="1">Nucleus</location>
    </subcellularLocation>
</comment>
<dbReference type="PROSITE" id="PS50090">
    <property type="entry name" value="MYB_LIKE"/>
    <property type="match status" value="4"/>
</dbReference>
<dbReference type="Gene3D" id="1.10.10.60">
    <property type="entry name" value="Homeodomain-like"/>
    <property type="match status" value="4"/>
</dbReference>
<feature type="domain" description="Myb-like" evidence="7">
    <location>
        <begin position="337"/>
        <end position="391"/>
    </location>
</feature>
<evidence type="ECO:0000256" key="3">
    <source>
        <dbReference type="ARBA" id="ARBA00023125"/>
    </source>
</evidence>
<reference evidence="9 10" key="2">
    <citation type="submission" date="2019-01" db="EMBL/GenBank/DDBJ databases">
        <title>The decoding of complex shrimp genome reveals the adaptation for benthos swimmer, frequently molting mechanism and breeding impact on genome.</title>
        <authorList>
            <person name="Sun Y."/>
            <person name="Gao Y."/>
            <person name="Yu Y."/>
        </authorList>
    </citation>
    <scope>NUCLEOTIDE SEQUENCE [LARGE SCALE GENOMIC DNA]</scope>
    <source>
        <tissue evidence="9">Muscle</tissue>
    </source>
</reference>
<keyword evidence="3" id="KW-0238">DNA-binding</keyword>
<dbReference type="EMBL" id="QCYY01001064">
    <property type="protein sequence ID" value="ROT80816.1"/>
    <property type="molecule type" value="Genomic_DNA"/>
</dbReference>
<keyword evidence="2" id="KW-0805">Transcription regulation</keyword>
<dbReference type="GO" id="GO:0042795">
    <property type="term" value="P:snRNA transcription by RNA polymerase II"/>
    <property type="evidence" value="ECO:0007669"/>
    <property type="project" value="TreeGrafter"/>
</dbReference>
<gene>
    <name evidence="9" type="ORF">C7M84_000434</name>
</gene>
<keyword evidence="5" id="KW-0539">Nucleus</keyword>
<evidence type="ECO:0000256" key="5">
    <source>
        <dbReference type="ARBA" id="ARBA00023242"/>
    </source>
</evidence>
<feature type="domain" description="Myb-like" evidence="7">
    <location>
        <begin position="446"/>
        <end position="496"/>
    </location>
</feature>
<name>A0A3R7PBD0_PENVA</name>
<dbReference type="GO" id="GO:0019185">
    <property type="term" value="C:snRNA-activating protein complex"/>
    <property type="evidence" value="ECO:0007669"/>
    <property type="project" value="TreeGrafter"/>
</dbReference>
<dbReference type="Pfam" id="PF13921">
    <property type="entry name" value="Myb_DNA-bind_6"/>
    <property type="match status" value="2"/>
</dbReference>
<evidence type="ECO:0000256" key="1">
    <source>
        <dbReference type="ARBA" id="ARBA00004123"/>
    </source>
</evidence>
<evidence type="ECO:0000313" key="10">
    <source>
        <dbReference type="Proteomes" id="UP000283509"/>
    </source>
</evidence>